<dbReference type="Gene3D" id="3.30.2010.20">
    <property type="match status" value="1"/>
</dbReference>
<dbReference type="InterPro" id="IPR010428">
    <property type="entry name" value="Zincin_1"/>
</dbReference>
<dbReference type="InterPro" id="IPR038555">
    <property type="entry name" value="Zincin_1_sf"/>
</dbReference>
<dbReference type="CDD" id="cd12952">
    <property type="entry name" value="MMP_ACEL2062"/>
    <property type="match status" value="1"/>
</dbReference>
<protein>
    <submittedName>
        <fullName evidence="1">Metallopeptidase family protein</fullName>
    </submittedName>
</protein>
<dbReference type="EMBL" id="DSJL01000009">
    <property type="protein sequence ID" value="HEF64795.1"/>
    <property type="molecule type" value="Genomic_DNA"/>
</dbReference>
<accession>A0A7C1X2V5</accession>
<proteinExistence type="predicted"/>
<name>A0A7C1X2V5_THERO</name>
<reference evidence="1" key="1">
    <citation type="journal article" date="2020" name="mSystems">
        <title>Genome- and Community-Level Interaction Insights into Carbon Utilization and Element Cycling Functions of Hydrothermarchaeota in Hydrothermal Sediment.</title>
        <authorList>
            <person name="Zhou Z."/>
            <person name="Liu Y."/>
            <person name="Xu W."/>
            <person name="Pan J."/>
            <person name="Luo Z.H."/>
            <person name="Li M."/>
        </authorList>
    </citation>
    <scope>NUCLEOTIDE SEQUENCE [LARGE SCALE GENOMIC DNA]</scope>
    <source>
        <strain evidence="1">SpSt-222</strain>
    </source>
</reference>
<dbReference type="AlphaFoldDB" id="A0A7C1X2V5"/>
<gene>
    <name evidence="1" type="ORF">ENP47_04245</name>
</gene>
<dbReference type="Pfam" id="PF06262">
    <property type="entry name" value="Zincin_1"/>
    <property type="match status" value="1"/>
</dbReference>
<dbReference type="SUPFAM" id="SSF55486">
    <property type="entry name" value="Metalloproteases ('zincins'), catalytic domain"/>
    <property type="match status" value="1"/>
</dbReference>
<organism evidence="1">
    <name type="scientific">Thermomicrobium roseum</name>
    <dbReference type="NCBI Taxonomy" id="500"/>
    <lineage>
        <taxon>Bacteria</taxon>
        <taxon>Pseudomonadati</taxon>
        <taxon>Thermomicrobiota</taxon>
        <taxon>Thermomicrobia</taxon>
        <taxon>Thermomicrobiales</taxon>
        <taxon>Thermomicrobiaceae</taxon>
        <taxon>Thermomicrobium</taxon>
    </lineage>
</organism>
<evidence type="ECO:0000313" key="1">
    <source>
        <dbReference type="EMBL" id="HEF64795.1"/>
    </source>
</evidence>
<sequence length="125" mass="14250">MPVFLSRRAFEELVREALDLLPEPIREALDNVAIVVEREPRVRHRRVAGVRGGTLFGLYEGVPLPARTSGYGMVAPDVITLFQGPLCRAARDRTELMRLVRETVLHELAHHFGIDDHRLQELGRY</sequence>
<comment type="caution">
    <text evidence="1">The sequence shown here is derived from an EMBL/GenBank/DDBJ whole genome shotgun (WGS) entry which is preliminary data.</text>
</comment>